<sequence length="79" mass="9100">MTSGYFALTEHNLSLCQDLHFSPTDVAKGDLLKEGKLFRCSSRNQHHYLNMNVIYTINEYNLTENEGEYGLEGKDWAIN</sequence>
<keyword evidence="2" id="KW-1185">Reference proteome</keyword>
<accession>A0A8J3E0Z4</accession>
<dbReference type="AlphaFoldDB" id="A0A8J3E0Z4"/>
<reference evidence="1" key="1">
    <citation type="journal article" date="2014" name="Int. J. Syst. Evol. Microbiol.">
        <title>Complete genome sequence of Corynebacterium casei LMG S-19264T (=DSM 44701T), isolated from a smear-ripened cheese.</title>
        <authorList>
            <consortium name="US DOE Joint Genome Institute (JGI-PGF)"/>
            <person name="Walter F."/>
            <person name="Albersmeier A."/>
            <person name="Kalinowski J."/>
            <person name="Ruckert C."/>
        </authorList>
    </citation>
    <scope>NUCLEOTIDE SEQUENCE</scope>
    <source>
        <strain evidence="1">CGMCC 1.15371</strain>
    </source>
</reference>
<reference evidence="1" key="2">
    <citation type="submission" date="2020-09" db="EMBL/GenBank/DDBJ databases">
        <authorList>
            <person name="Sun Q."/>
            <person name="Zhou Y."/>
        </authorList>
    </citation>
    <scope>NUCLEOTIDE SEQUENCE</scope>
    <source>
        <strain evidence="1">CGMCC 1.15371</strain>
    </source>
</reference>
<dbReference type="EMBL" id="BMIR01000033">
    <property type="protein sequence ID" value="GGE56095.1"/>
    <property type="molecule type" value="Genomic_DNA"/>
</dbReference>
<name>A0A8J3E0Z4_9BACL</name>
<dbReference type="Proteomes" id="UP000628775">
    <property type="component" value="Unassembled WGS sequence"/>
</dbReference>
<organism evidence="1 2">
    <name type="scientific">Pullulanibacillus camelliae</name>
    <dbReference type="NCBI Taxonomy" id="1707096"/>
    <lineage>
        <taxon>Bacteria</taxon>
        <taxon>Bacillati</taxon>
        <taxon>Bacillota</taxon>
        <taxon>Bacilli</taxon>
        <taxon>Bacillales</taxon>
        <taxon>Sporolactobacillaceae</taxon>
        <taxon>Pullulanibacillus</taxon>
    </lineage>
</organism>
<comment type="caution">
    <text evidence="1">The sequence shown here is derived from an EMBL/GenBank/DDBJ whole genome shotgun (WGS) entry which is preliminary data.</text>
</comment>
<protein>
    <submittedName>
        <fullName evidence="1">Uncharacterized protein</fullName>
    </submittedName>
</protein>
<proteinExistence type="predicted"/>
<gene>
    <name evidence="1" type="ORF">GCM10011391_38890</name>
</gene>
<evidence type="ECO:0000313" key="2">
    <source>
        <dbReference type="Proteomes" id="UP000628775"/>
    </source>
</evidence>
<evidence type="ECO:0000313" key="1">
    <source>
        <dbReference type="EMBL" id="GGE56095.1"/>
    </source>
</evidence>